<dbReference type="EMBL" id="FQXD01000001">
    <property type="protein sequence ID" value="SHG75427.1"/>
    <property type="molecule type" value="Genomic_DNA"/>
</dbReference>
<proteinExistence type="predicted"/>
<dbReference type="GO" id="GO:0016853">
    <property type="term" value="F:isomerase activity"/>
    <property type="evidence" value="ECO:0007669"/>
    <property type="project" value="UniProtKB-KW"/>
</dbReference>
<evidence type="ECO:0000313" key="3">
    <source>
        <dbReference type="Proteomes" id="UP000184079"/>
    </source>
</evidence>
<accession>A0A1M5MDW5</accession>
<dbReference type="InterPro" id="IPR036237">
    <property type="entry name" value="Xyl_isomerase-like_sf"/>
</dbReference>
<dbReference type="Pfam" id="PF01261">
    <property type="entry name" value="AP_endonuc_2"/>
    <property type="match status" value="1"/>
</dbReference>
<organism evidence="2 3">
    <name type="scientific">Virgibacillus chiguensis</name>
    <dbReference type="NCBI Taxonomy" id="411959"/>
    <lineage>
        <taxon>Bacteria</taxon>
        <taxon>Bacillati</taxon>
        <taxon>Bacillota</taxon>
        <taxon>Bacilli</taxon>
        <taxon>Bacillales</taxon>
        <taxon>Bacillaceae</taxon>
        <taxon>Virgibacillus</taxon>
    </lineage>
</organism>
<evidence type="ECO:0000313" key="2">
    <source>
        <dbReference type="EMBL" id="SHG75427.1"/>
    </source>
</evidence>
<keyword evidence="2" id="KW-0413">Isomerase</keyword>
<dbReference type="OrthoDB" id="2471096at2"/>
<keyword evidence="3" id="KW-1185">Reference proteome</keyword>
<reference evidence="3" key="1">
    <citation type="submission" date="2016-11" db="EMBL/GenBank/DDBJ databases">
        <authorList>
            <person name="Varghese N."/>
            <person name="Submissions S."/>
        </authorList>
    </citation>
    <scope>NUCLEOTIDE SEQUENCE [LARGE SCALE GENOMIC DNA]</scope>
    <source>
        <strain evidence="3">CGMCC 1.6496</strain>
    </source>
</reference>
<evidence type="ECO:0000259" key="1">
    <source>
        <dbReference type="Pfam" id="PF01261"/>
    </source>
</evidence>
<dbReference type="RefSeq" id="WP_073004764.1">
    <property type="nucleotide sequence ID" value="NZ_FQXD01000001.1"/>
</dbReference>
<dbReference type="InterPro" id="IPR013022">
    <property type="entry name" value="Xyl_isomerase-like_TIM-brl"/>
</dbReference>
<gene>
    <name evidence="2" type="ORF">SAMN05421807_101466</name>
</gene>
<dbReference type="AlphaFoldDB" id="A0A1M5MDW5"/>
<protein>
    <submittedName>
        <fullName evidence="2">Sugar phosphate isomerase/epimerase</fullName>
    </submittedName>
</protein>
<feature type="domain" description="Xylose isomerase-like TIM barrel" evidence="1">
    <location>
        <begin position="37"/>
        <end position="268"/>
    </location>
</feature>
<sequence length="276" mass="32476">MYHYGISGSTILTNSSKLNELFTYDFVDHIEIGEFSDQTAFEKFKSLKDRHGFSFGLHSPLYRTGSKYDLLQYVNIEPEVAWSQFEEEINWMSKLGAKYVLVHFPYFKSKVEEQMMVKMESGLRRLQHLQLKYDILIVCEPKLGFNRSPANIELLHHFSVERWSKYDIKLCIDIGDYLLGAKGKALSYISKWKEHIKVVHLHHVACKDKKYFWLPIHPTQEEGQKYLKVQHVIKELAGMNGIYFILEHTPHFTPSKQFVQEGIAWLHSLLEKPNHR</sequence>
<name>A0A1M5MDW5_9BACI</name>
<dbReference type="Proteomes" id="UP000184079">
    <property type="component" value="Unassembled WGS sequence"/>
</dbReference>
<dbReference type="Gene3D" id="3.20.20.150">
    <property type="entry name" value="Divalent-metal-dependent TIM barrel enzymes"/>
    <property type="match status" value="1"/>
</dbReference>
<dbReference type="SUPFAM" id="SSF51658">
    <property type="entry name" value="Xylose isomerase-like"/>
    <property type="match status" value="1"/>
</dbReference>